<dbReference type="PROSITE" id="PS51257">
    <property type="entry name" value="PROKAR_LIPOPROTEIN"/>
    <property type="match status" value="1"/>
</dbReference>
<comment type="caution">
    <text evidence="1">The sequence shown here is derived from an EMBL/GenBank/DDBJ whole genome shotgun (WGS) entry which is preliminary data.</text>
</comment>
<keyword evidence="2" id="KW-1185">Reference proteome</keyword>
<reference evidence="1 2" key="1">
    <citation type="journal article" date="2016" name="Int. J. Syst. Evol. Microbiol.">
        <title>Labrenzia salina sp. nov., isolated from the rhizosphere of the halophyte Arthrocnemum macrostachyum.</title>
        <authorList>
            <person name="Camacho M."/>
            <person name="Redondo-Gomez S."/>
            <person name="Rodriguez-Llorente I."/>
            <person name="Rohde M."/>
            <person name="Sproer C."/>
            <person name="Schumann P."/>
            <person name="Klenk H.P."/>
            <person name="Montero-Calasanz M.D.C."/>
        </authorList>
    </citation>
    <scope>NUCLEOTIDE SEQUENCE [LARGE SCALE GENOMIC DNA]</scope>
    <source>
        <strain evidence="1 2">DSM 29163</strain>
    </source>
</reference>
<protein>
    <submittedName>
        <fullName evidence="1">DUF2291 domain-containing protein</fullName>
    </submittedName>
</protein>
<organism evidence="1 2">
    <name type="scientific">Roseibium salinum</name>
    <dbReference type="NCBI Taxonomy" id="1604349"/>
    <lineage>
        <taxon>Bacteria</taxon>
        <taxon>Pseudomonadati</taxon>
        <taxon>Pseudomonadota</taxon>
        <taxon>Alphaproteobacteria</taxon>
        <taxon>Hyphomicrobiales</taxon>
        <taxon>Stappiaceae</taxon>
        <taxon>Roseibium</taxon>
    </lineage>
</organism>
<gene>
    <name evidence="1" type="ORF">ON753_04050</name>
</gene>
<dbReference type="RefSeq" id="WP_265961275.1">
    <property type="nucleotide sequence ID" value="NZ_JAPEVI010000002.1"/>
</dbReference>
<evidence type="ECO:0000313" key="1">
    <source>
        <dbReference type="EMBL" id="MCX2721582.1"/>
    </source>
</evidence>
<sequence>MIRGSTPPICLAMIAAVGLGGCKLEKNDIVAQEQGQKVVSSQPGGDMNTLVAEIWESQVVPHLEQTATDMKTLAAAIKKDLQAAGEAQGYRPTSEGSPWNFAARMNGRIVAAKTDTRAATADVDVNGDGEADVTLQLGPVIRGTALRDILPFVDFSSFTDQIEFAHLSRALNARAYEAALEDLPRDNLVGQKVRATGAFTVRGDGPPFLVTPISVEVGEQ</sequence>
<dbReference type="Pfam" id="PF10054">
    <property type="entry name" value="DUF2291"/>
    <property type="match status" value="1"/>
</dbReference>
<dbReference type="InterPro" id="IPR014582">
    <property type="entry name" value="UCP033535_lipo"/>
</dbReference>
<evidence type="ECO:0000313" key="2">
    <source>
        <dbReference type="Proteomes" id="UP001300261"/>
    </source>
</evidence>
<dbReference type="EMBL" id="JAPEVI010000002">
    <property type="protein sequence ID" value="MCX2721582.1"/>
    <property type="molecule type" value="Genomic_DNA"/>
</dbReference>
<accession>A0ABT3QXE9</accession>
<dbReference type="SUPFAM" id="SSF141318">
    <property type="entry name" value="TM0957-like"/>
    <property type="match status" value="1"/>
</dbReference>
<proteinExistence type="predicted"/>
<dbReference type="Proteomes" id="UP001300261">
    <property type="component" value="Unassembled WGS sequence"/>
</dbReference>
<dbReference type="InterPro" id="IPR036215">
    <property type="entry name" value="TM0957-like_sf"/>
</dbReference>
<dbReference type="PIRSF" id="PIRSF033535">
    <property type="entry name" value="UCP033535_plp"/>
    <property type="match status" value="1"/>
</dbReference>
<name>A0ABT3QXE9_9HYPH</name>